<dbReference type="STRING" id="445710.ATSB10_26670"/>
<evidence type="ECO:0000313" key="7">
    <source>
        <dbReference type="Proteomes" id="UP000077255"/>
    </source>
</evidence>
<dbReference type="KEGG" id="dtx:ATSB10_26670"/>
<proteinExistence type="inferred from homology"/>
<evidence type="ECO:0000259" key="5">
    <source>
        <dbReference type="Pfam" id="PF25963"/>
    </source>
</evidence>
<evidence type="ECO:0000256" key="1">
    <source>
        <dbReference type="ARBA" id="ARBA00009477"/>
    </source>
</evidence>
<dbReference type="OrthoDB" id="9811754at2"/>
<dbReference type="Pfam" id="PF25963">
    <property type="entry name" value="Beta-barrel_AAEA"/>
    <property type="match status" value="1"/>
</dbReference>
<dbReference type="EMBL" id="CP014841">
    <property type="protein sequence ID" value="AND70121.1"/>
    <property type="molecule type" value="Genomic_DNA"/>
</dbReference>
<reference evidence="6 7" key="1">
    <citation type="submission" date="2016-02" db="EMBL/GenBank/DDBJ databases">
        <title>Complete genome sequencing and analysis of ATSB10, Dyella thiooxydans isolated from rhizosphere soil of sunflower (Helianthus annuus L.).</title>
        <authorList>
            <person name="Lee Y."/>
            <person name="Hwangbo K."/>
            <person name="Chung H."/>
            <person name="Yoo J."/>
            <person name="Kim K.Y."/>
            <person name="Sa T.M."/>
            <person name="Um Y."/>
            <person name="Madhaiyan M."/>
        </authorList>
    </citation>
    <scope>NUCLEOTIDE SEQUENCE [LARGE SCALE GENOMIC DNA]</scope>
    <source>
        <strain evidence="6 7">ATSB10</strain>
    </source>
</reference>
<dbReference type="InterPro" id="IPR058625">
    <property type="entry name" value="MdtA-like_BSH"/>
</dbReference>
<sequence>MKIVPALFRFALTSVVVVLALVLGHALWKHYLYSPWTRDGRVRAEVVRVAPDVSGLVSAVAVHDNQLVRRGDVLFVVDQARFRNAVDQAQANLAAAEAAARAAGASISAAAAGAAARHAEYEMYAAQAERRQRIGSVISQEDRNDAAATASAARATWQQAQASGHQASASREQAAAAVEQAQVALDRAELDLARTEVRAPVDGYVTNLDLRAGDYAAAGAARLALVDSHSYYVYGYFEETKLPQLHVGDPVDIRLMAGGAALKGTITGIARGITDADNPAGADGLADVNPTFNWVRLAQRVPVRVAIDADHLPPGTVLSAGMTATLVVHPHRDTGAALADAR</sequence>
<dbReference type="PANTHER" id="PTHR30367">
    <property type="entry name" value="P-HYDROXYBENZOIC ACID EFFLUX PUMP SUBUNIT AAEA-RELATED"/>
    <property type="match status" value="1"/>
</dbReference>
<dbReference type="SUPFAM" id="SSF111369">
    <property type="entry name" value="HlyD-like secretion proteins"/>
    <property type="match status" value="1"/>
</dbReference>
<dbReference type="Proteomes" id="UP000077255">
    <property type="component" value="Chromosome"/>
</dbReference>
<accession>A0A160N2K1</accession>
<dbReference type="AlphaFoldDB" id="A0A160N2K1"/>
<feature type="coiled-coil region" evidence="2">
    <location>
        <begin position="171"/>
        <end position="198"/>
    </location>
</feature>
<dbReference type="Pfam" id="PF25917">
    <property type="entry name" value="BSH_RND"/>
    <property type="match status" value="1"/>
</dbReference>
<dbReference type="PANTHER" id="PTHR30367:SF12">
    <property type="entry name" value="P-HYDROXYBENZOIC ACID EFFLUX PUMP SUBUNIT AAEA"/>
    <property type="match status" value="1"/>
</dbReference>
<name>A0A160N2K1_9GAMM</name>
<keyword evidence="3" id="KW-0812">Transmembrane</keyword>
<feature type="transmembrane region" description="Helical" evidence="3">
    <location>
        <begin position="6"/>
        <end position="28"/>
    </location>
</feature>
<keyword evidence="2" id="KW-0175">Coiled coil</keyword>
<protein>
    <submittedName>
        <fullName evidence="6">Uncharacterized protein</fullName>
    </submittedName>
</protein>
<keyword evidence="7" id="KW-1185">Reference proteome</keyword>
<dbReference type="RefSeq" id="WP_063673202.1">
    <property type="nucleotide sequence ID" value="NZ_CP014841.1"/>
</dbReference>
<dbReference type="InterPro" id="IPR050393">
    <property type="entry name" value="MFP_Efflux_Pump"/>
</dbReference>
<evidence type="ECO:0000259" key="4">
    <source>
        <dbReference type="Pfam" id="PF25917"/>
    </source>
</evidence>
<dbReference type="Gene3D" id="2.40.30.170">
    <property type="match status" value="1"/>
</dbReference>
<dbReference type="PATRIC" id="fig|445710.3.peg.2659"/>
<evidence type="ECO:0000256" key="3">
    <source>
        <dbReference type="SAM" id="Phobius"/>
    </source>
</evidence>
<keyword evidence="3" id="KW-0472">Membrane</keyword>
<evidence type="ECO:0000313" key="6">
    <source>
        <dbReference type="EMBL" id="AND70121.1"/>
    </source>
</evidence>
<comment type="similarity">
    <text evidence="1">Belongs to the membrane fusion protein (MFP) (TC 8.A.1) family.</text>
</comment>
<feature type="domain" description="Multidrug resistance protein MdtA-like barrel-sandwich hybrid" evidence="4">
    <location>
        <begin position="45"/>
        <end position="226"/>
    </location>
</feature>
<organism evidence="6 7">
    <name type="scientific">Dyella thiooxydans</name>
    <dbReference type="NCBI Taxonomy" id="445710"/>
    <lineage>
        <taxon>Bacteria</taxon>
        <taxon>Pseudomonadati</taxon>
        <taxon>Pseudomonadota</taxon>
        <taxon>Gammaproteobacteria</taxon>
        <taxon>Lysobacterales</taxon>
        <taxon>Rhodanobacteraceae</taxon>
        <taxon>Dyella</taxon>
    </lineage>
</organism>
<gene>
    <name evidence="6" type="ORF">ATSB10_26670</name>
</gene>
<feature type="domain" description="p-hydroxybenzoic acid efflux pump subunit AaeA-like beta-barrel" evidence="5">
    <location>
        <begin position="230"/>
        <end position="329"/>
    </location>
</feature>
<keyword evidence="3" id="KW-1133">Transmembrane helix</keyword>
<dbReference type="InterPro" id="IPR058634">
    <property type="entry name" value="AaeA-lik-b-barrel"/>
</dbReference>
<evidence type="ECO:0000256" key="2">
    <source>
        <dbReference type="SAM" id="Coils"/>
    </source>
</evidence>
<feature type="coiled-coil region" evidence="2">
    <location>
        <begin position="79"/>
        <end position="106"/>
    </location>
</feature>